<evidence type="ECO:0000256" key="4">
    <source>
        <dbReference type="ARBA" id="ARBA00022692"/>
    </source>
</evidence>
<gene>
    <name evidence="15" type="ORF">HF519_05340</name>
</gene>
<dbReference type="SUPFAM" id="SSF54631">
    <property type="entry name" value="CBS-domain pair"/>
    <property type="match status" value="1"/>
</dbReference>
<dbReference type="GO" id="GO:0050660">
    <property type="term" value="F:flavin adenine dinucleotide binding"/>
    <property type="evidence" value="ECO:0007669"/>
    <property type="project" value="InterPro"/>
</dbReference>
<dbReference type="PANTHER" id="PTHR43099">
    <property type="entry name" value="UPF0053 PROTEIN YRKA"/>
    <property type="match status" value="1"/>
</dbReference>
<feature type="domain" description="CBS" evidence="13">
    <location>
        <begin position="286"/>
        <end position="342"/>
    </location>
</feature>
<evidence type="ECO:0000256" key="9">
    <source>
        <dbReference type="PROSITE-ProRule" id="PRU00703"/>
    </source>
</evidence>
<evidence type="ECO:0000259" key="14">
    <source>
        <dbReference type="PROSITE" id="PS51846"/>
    </source>
</evidence>
<dbReference type="PROSITE" id="PS51371">
    <property type="entry name" value="CBS"/>
    <property type="match status" value="1"/>
</dbReference>
<evidence type="ECO:0000256" key="1">
    <source>
        <dbReference type="ARBA" id="ARBA00004651"/>
    </source>
</evidence>
<feature type="compositionally biased region" description="Polar residues" evidence="11">
    <location>
        <begin position="437"/>
        <end position="446"/>
    </location>
</feature>
<dbReference type="InterPro" id="IPR002550">
    <property type="entry name" value="CNNM"/>
</dbReference>
<keyword evidence="6 10" id="KW-1133">Transmembrane helix</keyword>
<feature type="transmembrane region" description="Helical" evidence="12">
    <location>
        <begin position="99"/>
        <end position="123"/>
    </location>
</feature>
<name>A0A848DEI4_9PSEU</name>
<keyword evidence="7 9" id="KW-0129">CBS domain</keyword>
<comment type="similarity">
    <text evidence="2">Belongs to the UPF0053 family.</text>
</comment>
<dbReference type="InterPro" id="IPR046342">
    <property type="entry name" value="CBS_dom_sf"/>
</dbReference>
<evidence type="ECO:0000256" key="11">
    <source>
        <dbReference type="SAM" id="MobiDB-lite"/>
    </source>
</evidence>
<keyword evidence="4 10" id="KW-0812">Transmembrane</keyword>
<feature type="transmembrane region" description="Helical" evidence="12">
    <location>
        <begin position="6"/>
        <end position="29"/>
    </location>
</feature>
<dbReference type="InterPro" id="IPR000644">
    <property type="entry name" value="CBS_dom"/>
</dbReference>
<dbReference type="CDD" id="cd04590">
    <property type="entry name" value="CBS_pair_CorC_HlyC_assoc"/>
    <property type="match status" value="1"/>
</dbReference>
<reference evidence="15 16" key="1">
    <citation type="submission" date="2020-04" db="EMBL/GenBank/DDBJ databases">
        <authorList>
            <person name="Klaysubun C."/>
            <person name="Duangmal K."/>
            <person name="Lipun K."/>
        </authorList>
    </citation>
    <scope>NUCLEOTIDE SEQUENCE [LARGE SCALE GENOMIC DNA]</scope>
    <source>
        <strain evidence="15 16">DSM 45300</strain>
    </source>
</reference>
<comment type="subcellular location">
    <subcellularLocation>
        <location evidence="1">Cell membrane</location>
        <topology evidence="1">Multi-pass membrane protein</topology>
    </subcellularLocation>
</comment>
<feature type="domain" description="CNNM transmembrane" evidence="14">
    <location>
        <begin position="1"/>
        <end position="198"/>
    </location>
</feature>
<keyword evidence="5" id="KW-0677">Repeat</keyword>
<keyword evidence="3" id="KW-1003">Cell membrane</keyword>
<evidence type="ECO:0000256" key="12">
    <source>
        <dbReference type="SAM" id="Phobius"/>
    </source>
</evidence>
<organism evidence="15 16">
    <name type="scientific">Pseudonocardia bannensis</name>
    <dbReference type="NCBI Taxonomy" id="630973"/>
    <lineage>
        <taxon>Bacteria</taxon>
        <taxon>Bacillati</taxon>
        <taxon>Actinomycetota</taxon>
        <taxon>Actinomycetes</taxon>
        <taxon>Pseudonocardiales</taxon>
        <taxon>Pseudonocardiaceae</taxon>
        <taxon>Pseudonocardia</taxon>
    </lineage>
</organism>
<dbReference type="AlphaFoldDB" id="A0A848DEI4"/>
<dbReference type="InterPro" id="IPR005170">
    <property type="entry name" value="Transptr-assoc_dom"/>
</dbReference>
<keyword evidence="8 10" id="KW-0472">Membrane</keyword>
<evidence type="ECO:0000256" key="2">
    <source>
        <dbReference type="ARBA" id="ARBA00006337"/>
    </source>
</evidence>
<dbReference type="EMBL" id="JAAXKZ010000011">
    <property type="protein sequence ID" value="NMH91022.1"/>
    <property type="molecule type" value="Genomic_DNA"/>
</dbReference>
<evidence type="ECO:0000256" key="8">
    <source>
        <dbReference type="ARBA" id="ARBA00023136"/>
    </source>
</evidence>
<sequence>MSGTFLNAFLVLLFVLIGGYFAASEIALVSLRDAQVRRLAERSKRGRAVARLREDPSRFLSAVQIGVTFAGFFAASYGGATLAVELQRVLVGFGLSEGLAATVALVVVTLAVSYVSLVLGELVPKRLAMQRPEPVALFVAPVLDWVARIFRPVIWFLTVSTNAVVRLLGMDPHARTDEVSEAELRDLVGTNEELTAEERRVLTDVFTATDRVLREVMVPRTEVDFMLGAMSTHDAANYVADRPHSRYPVIGASPDDVLGVVHVRDVLTAAHRHDHGQDAPRTVAELARDALVLPGSLPLVPALARMRRAGHMAIIVDEYGGTDGIVTLEDLIEELVGDIEDEYDLRGRPSRRHSDGSIDLDGLLHRDDIKELAGIELPDGHFNTLAGFVVDRLGRAPEVGDSVTALRHRFTVTELDGRRASRLRVSRVPDEAESEETPSGSQADSR</sequence>
<dbReference type="SUPFAM" id="SSF56176">
    <property type="entry name" value="FAD-binding/transporter-associated domain-like"/>
    <property type="match status" value="1"/>
</dbReference>
<evidence type="ECO:0000256" key="10">
    <source>
        <dbReference type="PROSITE-ProRule" id="PRU01193"/>
    </source>
</evidence>
<evidence type="ECO:0000256" key="6">
    <source>
        <dbReference type="ARBA" id="ARBA00022989"/>
    </source>
</evidence>
<evidence type="ECO:0000256" key="3">
    <source>
        <dbReference type="ARBA" id="ARBA00022475"/>
    </source>
</evidence>
<accession>A0A848DEI4</accession>
<dbReference type="SMART" id="SM01091">
    <property type="entry name" value="CorC_HlyC"/>
    <property type="match status" value="1"/>
</dbReference>
<evidence type="ECO:0000256" key="7">
    <source>
        <dbReference type="ARBA" id="ARBA00023122"/>
    </source>
</evidence>
<evidence type="ECO:0000313" key="16">
    <source>
        <dbReference type="Proteomes" id="UP000586918"/>
    </source>
</evidence>
<comment type="caution">
    <text evidence="15">The sequence shown here is derived from an EMBL/GenBank/DDBJ whole genome shotgun (WGS) entry which is preliminary data.</text>
</comment>
<dbReference type="InterPro" id="IPR016169">
    <property type="entry name" value="FAD-bd_PCMH_sub2"/>
</dbReference>
<protein>
    <submittedName>
        <fullName evidence="15">HlyC/CorC family transporter</fullName>
    </submittedName>
</protein>
<dbReference type="GO" id="GO:0005886">
    <property type="term" value="C:plasma membrane"/>
    <property type="evidence" value="ECO:0007669"/>
    <property type="project" value="UniProtKB-SubCell"/>
</dbReference>
<dbReference type="Gene3D" id="3.30.465.10">
    <property type="match status" value="1"/>
</dbReference>
<dbReference type="PROSITE" id="PS51846">
    <property type="entry name" value="CNNM"/>
    <property type="match status" value="1"/>
</dbReference>
<feature type="transmembrane region" description="Helical" evidence="12">
    <location>
        <begin position="59"/>
        <end position="79"/>
    </location>
</feature>
<dbReference type="Pfam" id="PF00571">
    <property type="entry name" value="CBS"/>
    <property type="match status" value="2"/>
</dbReference>
<proteinExistence type="inferred from homology"/>
<evidence type="ECO:0000259" key="13">
    <source>
        <dbReference type="PROSITE" id="PS51371"/>
    </source>
</evidence>
<dbReference type="RefSeq" id="WP_169410658.1">
    <property type="nucleotide sequence ID" value="NZ_JAAXKZ010000011.1"/>
</dbReference>
<dbReference type="Proteomes" id="UP000586918">
    <property type="component" value="Unassembled WGS sequence"/>
</dbReference>
<dbReference type="InterPro" id="IPR036318">
    <property type="entry name" value="FAD-bd_PCMH-like_sf"/>
</dbReference>
<dbReference type="Gene3D" id="3.10.580.10">
    <property type="entry name" value="CBS-domain"/>
    <property type="match status" value="1"/>
</dbReference>
<evidence type="ECO:0000313" key="15">
    <source>
        <dbReference type="EMBL" id="NMH91022.1"/>
    </source>
</evidence>
<keyword evidence="16" id="KW-1185">Reference proteome</keyword>
<dbReference type="InterPro" id="IPR051676">
    <property type="entry name" value="UPF0053_domain"/>
</dbReference>
<dbReference type="PANTHER" id="PTHR43099:SF2">
    <property type="entry name" value="UPF0053 PROTEIN YRKA"/>
    <property type="match status" value="1"/>
</dbReference>
<feature type="region of interest" description="Disordered" evidence="11">
    <location>
        <begin position="421"/>
        <end position="446"/>
    </location>
</feature>
<dbReference type="InterPro" id="IPR044751">
    <property type="entry name" value="Ion_transp-like_CBS"/>
</dbReference>
<dbReference type="Pfam" id="PF01595">
    <property type="entry name" value="CNNM"/>
    <property type="match status" value="1"/>
</dbReference>
<dbReference type="Pfam" id="PF03471">
    <property type="entry name" value="CorC_HlyC"/>
    <property type="match status" value="1"/>
</dbReference>
<evidence type="ECO:0000256" key="5">
    <source>
        <dbReference type="ARBA" id="ARBA00022737"/>
    </source>
</evidence>